<reference evidence="10" key="1">
    <citation type="submission" date="2025-08" db="UniProtKB">
        <authorList>
            <consortium name="RefSeq"/>
        </authorList>
    </citation>
    <scope>IDENTIFICATION</scope>
    <source>
        <tissue evidence="10">Whole organism</tissue>
    </source>
</reference>
<accession>A0A979FQ13</accession>
<dbReference type="InterPro" id="IPR041694">
    <property type="entry name" value="ADH_N_2"/>
</dbReference>
<gene>
    <name evidence="10" type="primary">LOC108675268</name>
</gene>
<dbReference type="InterPro" id="IPR036291">
    <property type="entry name" value="NAD(P)-bd_dom_sf"/>
</dbReference>
<dbReference type="SUPFAM" id="SSF50129">
    <property type="entry name" value="GroES-like"/>
    <property type="match status" value="1"/>
</dbReference>
<proteinExistence type="inferred from homology"/>
<evidence type="ECO:0000313" key="10">
    <source>
        <dbReference type="RefSeq" id="XP_047738275.1"/>
    </source>
</evidence>
<dbReference type="GeneID" id="108675268"/>
<name>A0A979FQ13_HYAAZ</name>
<protein>
    <recommendedName>
        <fullName evidence="4">15-oxoprostaglandin 13-reductase</fullName>
        <ecNumber evidence="2">1.3.1.48</ecNumber>
    </recommendedName>
    <alternativeName>
        <fullName evidence="4">15-oxoprostaglandin 13-reductase</fullName>
    </alternativeName>
</protein>
<dbReference type="Gene3D" id="3.40.50.720">
    <property type="entry name" value="NAD(P)-binding Rossmann-like Domain"/>
    <property type="match status" value="2"/>
</dbReference>
<evidence type="ECO:0000256" key="6">
    <source>
        <dbReference type="ARBA" id="ARBA00048290"/>
    </source>
</evidence>
<evidence type="ECO:0000256" key="4">
    <source>
        <dbReference type="ARBA" id="ARBA00033119"/>
    </source>
</evidence>
<dbReference type="InterPro" id="IPR045010">
    <property type="entry name" value="MDR_fam"/>
</dbReference>
<comment type="catalytic activity">
    <reaction evidence="6">
        <text>13,14-dihydro-15-oxo-PGF2alpha + NADP(+) = 15-oxoprostaglandin F2alpha + NADPH + H(+)</text>
        <dbReference type="Rhea" id="RHEA:50588"/>
        <dbReference type="ChEBI" id="CHEBI:15378"/>
        <dbReference type="ChEBI" id="CHEBI:57783"/>
        <dbReference type="ChEBI" id="CHEBI:58349"/>
        <dbReference type="ChEBI" id="CHEBI:133374"/>
        <dbReference type="ChEBI" id="CHEBI:133409"/>
    </reaction>
    <physiologicalReaction direction="right-to-left" evidence="6">
        <dbReference type="Rhea" id="RHEA:50590"/>
    </physiologicalReaction>
</comment>
<dbReference type="AlphaFoldDB" id="A0A979FQ13"/>
<dbReference type="RefSeq" id="XP_047738275.1">
    <property type="nucleotide sequence ID" value="XM_047882319.1"/>
</dbReference>
<dbReference type="EC" id="1.3.1.48" evidence="2"/>
<comment type="catalytic activity">
    <reaction evidence="5">
        <text>13,14-dihydro-15-oxo-prostaglandin F1alpha + NADP(+) = 15-oxoprostaglandin F1alpha + NADPH + H(+)</text>
        <dbReference type="Rhea" id="RHEA:50592"/>
        <dbReference type="ChEBI" id="CHEBI:15378"/>
        <dbReference type="ChEBI" id="CHEBI:57783"/>
        <dbReference type="ChEBI" id="CHEBI:58349"/>
        <dbReference type="ChEBI" id="CHEBI:79072"/>
        <dbReference type="ChEBI" id="CHEBI:133411"/>
    </reaction>
    <physiologicalReaction direction="right-to-left" evidence="5">
        <dbReference type="Rhea" id="RHEA:50594"/>
    </physiologicalReaction>
</comment>
<dbReference type="GO" id="GO:0006693">
    <property type="term" value="P:prostaglandin metabolic process"/>
    <property type="evidence" value="ECO:0007669"/>
    <property type="project" value="TreeGrafter"/>
</dbReference>
<evidence type="ECO:0000256" key="1">
    <source>
        <dbReference type="ARBA" id="ARBA00010460"/>
    </source>
</evidence>
<comment type="similarity">
    <text evidence="1">Belongs to the NADP-dependent oxidoreductase L4BD family.</text>
</comment>
<evidence type="ECO:0000256" key="5">
    <source>
        <dbReference type="ARBA" id="ARBA00047878"/>
    </source>
</evidence>
<dbReference type="KEGG" id="hazt:108675268"/>
<evidence type="ECO:0000256" key="2">
    <source>
        <dbReference type="ARBA" id="ARBA00011981"/>
    </source>
</evidence>
<dbReference type="PANTHER" id="PTHR43205">
    <property type="entry name" value="PROSTAGLANDIN REDUCTASE"/>
    <property type="match status" value="1"/>
</dbReference>
<dbReference type="GO" id="GO:0047522">
    <property type="term" value="F:15-oxoprostaglandin 13-reductase [NAD(P)+] activity"/>
    <property type="evidence" value="ECO:0007669"/>
    <property type="project" value="UniProtKB-EC"/>
</dbReference>
<dbReference type="Proteomes" id="UP000694843">
    <property type="component" value="Unplaced"/>
</dbReference>
<organism evidence="9 10">
    <name type="scientific">Hyalella azteca</name>
    <name type="common">Amphipod</name>
    <dbReference type="NCBI Taxonomy" id="294128"/>
    <lineage>
        <taxon>Eukaryota</taxon>
        <taxon>Metazoa</taxon>
        <taxon>Ecdysozoa</taxon>
        <taxon>Arthropoda</taxon>
        <taxon>Crustacea</taxon>
        <taxon>Multicrustacea</taxon>
        <taxon>Malacostraca</taxon>
        <taxon>Eumalacostraca</taxon>
        <taxon>Peracarida</taxon>
        <taxon>Amphipoda</taxon>
        <taxon>Senticaudata</taxon>
        <taxon>Talitrida</taxon>
        <taxon>Talitroidea</taxon>
        <taxon>Hyalellidae</taxon>
        <taxon>Hyalella</taxon>
    </lineage>
</organism>
<dbReference type="OMA" id="YIVENKW"/>
<evidence type="ECO:0000259" key="8">
    <source>
        <dbReference type="Pfam" id="PF16884"/>
    </source>
</evidence>
<dbReference type="PANTHER" id="PTHR43205:SF7">
    <property type="entry name" value="PROSTAGLANDIN REDUCTASE 1"/>
    <property type="match status" value="1"/>
</dbReference>
<comment type="catalytic activity">
    <reaction evidence="7">
        <text>13,14-dihydro-15-oxo-prostaglandin E1 + NADP(+) = 15-oxoprostaglandin E1 + NADPH + H(+)</text>
        <dbReference type="Rhea" id="RHEA:50584"/>
        <dbReference type="ChEBI" id="CHEBI:15378"/>
        <dbReference type="ChEBI" id="CHEBI:57401"/>
        <dbReference type="ChEBI" id="CHEBI:57783"/>
        <dbReference type="ChEBI" id="CHEBI:58349"/>
        <dbReference type="ChEBI" id="CHEBI:133408"/>
    </reaction>
    <physiologicalReaction direction="right-to-left" evidence="7">
        <dbReference type="Rhea" id="RHEA:50586"/>
    </physiologicalReaction>
</comment>
<dbReference type="SUPFAM" id="SSF51735">
    <property type="entry name" value="NAD(P)-binding Rossmann-fold domains"/>
    <property type="match status" value="1"/>
</dbReference>
<sequence>MVLAKTWMLDKMPNGVPYEENFKLVTEELPSPNDGELIVQAEWLSVDPYMLIPGRQVARVIESKNLEYPVGSRVLGDFGWRSHTLLPLKKADGTTADDVYNFAHLLPEIEGLPHSTALGVLGRPGNSAYFGFLEICKPQPGDVVVVNAAAGVVGSAVCQIAKLKGCKNVSFCQVGGEFSSKVIPLMASMGRVSLCGAISTYNDHTRHIGVSTMCSETRLR</sequence>
<evidence type="ECO:0000256" key="7">
    <source>
        <dbReference type="ARBA" id="ARBA00049070"/>
    </source>
</evidence>
<feature type="domain" description="Oxidoreductase N-terminal" evidence="8">
    <location>
        <begin position="5"/>
        <end position="50"/>
    </location>
</feature>
<dbReference type="Pfam" id="PF16884">
    <property type="entry name" value="ADH_N_2"/>
    <property type="match status" value="1"/>
</dbReference>
<dbReference type="InterPro" id="IPR011032">
    <property type="entry name" value="GroES-like_sf"/>
</dbReference>
<keyword evidence="3" id="KW-0560">Oxidoreductase</keyword>
<dbReference type="OrthoDB" id="809632at2759"/>
<keyword evidence="9" id="KW-1185">Reference proteome</keyword>
<evidence type="ECO:0000256" key="3">
    <source>
        <dbReference type="ARBA" id="ARBA00023002"/>
    </source>
</evidence>
<evidence type="ECO:0000313" key="9">
    <source>
        <dbReference type="Proteomes" id="UP000694843"/>
    </source>
</evidence>
<dbReference type="Gene3D" id="3.90.180.10">
    <property type="entry name" value="Medium-chain alcohol dehydrogenases, catalytic domain"/>
    <property type="match status" value="2"/>
</dbReference>